<evidence type="ECO:0008006" key="3">
    <source>
        <dbReference type="Google" id="ProtNLM"/>
    </source>
</evidence>
<dbReference type="RefSeq" id="WP_105730280.1">
    <property type="nucleotide sequence ID" value="NZ_PVLR01000036.1"/>
</dbReference>
<reference evidence="1 2" key="1">
    <citation type="submission" date="2018-03" db="EMBL/GenBank/DDBJ databases">
        <title>Comparative genomics illustrates the genes involved in a hyperalkaliphilic mechanisms of Serpentinomonas isolated from highly-alkaline calcium-rich serpentinized springs.</title>
        <authorList>
            <person name="Suzuki S."/>
            <person name="Ishii S."/>
            <person name="Walworth N."/>
            <person name="Bird L."/>
            <person name="Kuenen J.G."/>
            <person name="Nealson K.H."/>
        </authorList>
    </citation>
    <scope>NUCLEOTIDE SEQUENCE [LARGE SCALE GENOMIC DNA]</scope>
    <source>
        <strain evidence="1 2">83</strain>
    </source>
</reference>
<protein>
    <recommendedName>
        <fullName evidence="3">Pyoverdine/dityrosine biosynthesis protein</fullName>
    </recommendedName>
</protein>
<proteinExistence type="predicted"/>
<dbReference type="InterPro" id="IPR007817">
    <property type="entry name" value="Isocyanide_synthase_DIT1"/>
</dbReference>
<gene>
    <name evidence="1" type="ORF">C6P61_12640</name>
</gene>
<dbReference type="EMBL" id="PVLR01000036">
    <property type="protein sequence ID" value="PRD68223.1"/>
    <property type="molecule type" value="Genomic_DNA"/>
</dbReference>
<keyword evidence="2" id="KW-1185">Reference proteome</keyword>
<comment type="caution">
    <text evidence="1">The sequence shown here is derived from an EMBL/GenBank/DDBJ whole genome shotgun (WGS) entry which is preliminary data.</text>
</comment>
<dbReference type="Pfam" id="PF05141">
    <property type="entry name" value="DIT1_PvcA"/>
    <property type="match status" value="1"/>
</dbReference>
<dbReference type="AlphaFoldDB" id="A0A2S9KCP0"/>
<name>A0A2S9KCP0_9BURK</name>
<accession>A0A2S9KCP0</accession>
<dbReference type="Proteomes" id="UP000238326">
    <property type="component" value="Unassembled WGS sequence"/>
</dbReference>
<dbReference type="OrthoDB" id="9255636at2"/>
<evidence type="ECO:0000313" key="2">
    <source>
        <dbReference type="Proteomes" id="UP000238326"/>
    </source>
</evidence>
<sequence>MSTTIILPLPPSDLKQGGAHAKADIATQERLVQWLDATVNSIRAACVEPVRVDLPDRTARDSESLSEELTAIFLHKSFNHQSRGRLSAVLPGFRQGLQSQIDAMRPLTLYFLYNGGYRASPFPQDPTPIFYPDQTELMLLRQISLLQARIKQKYAPGIDFVIVLNNGVAAYVNDISLEETSRYAKELRNIIESLGASRFIRVLLQSEVADFSSSQSKPGYRTLPKISQKEHSIVERFLGRPCSEQEASYRAWLYQIAETEWAKDLVPLVTRDHALLLRQVASSGMLSFRAFPGGAIRAQNGSLGFQEVDQTWVPKLISAETYSHYKIQTINWSLPLA</sequence>
<evidence type="ECO:0000313" key="1">
    <source>
        <dbReference type="EMBL" id="PRD68223.1"/>
    </source>
</evidence>
<organism evidence="1 2">
    <name type="scientific">Malikia spinosa</name>
    <dbReference type="NCBI Taxonomy" id="86180"/>
    <lineage>
        <taxon>Bacteria</taxon>
        <taxon>Pseudomonadati</taxon>
        <taxon>Pseudomonadota</taxon>
        <taxon>Betaproteobacteria</taxon>
        <taxon>Burkholderiales</taxon>
        <taxon>Comamonadaceae</taxon>
        <taxon>Malikia</taxon>
    </lineage>
</organism>